<dbReference type="Proteomes" id="UP001372338">
    <property type="component" value="Unassembled WGS sequence"/>
</dbReference>
<dbReference type="EMBL" id="JAYWIO010000005">
    <property type="protein sequence ID" value="KAK7259741.1"/>
    <property type="molecule type" value="Genomic_DNA"/>
</dbReference>
<name>A0AAN9ENU7_CROPI</name>
<gene>
    <name evidence="1" type="ORF">RIF29_25354</name>
</gene>
<proteinExistence type="predicted"/>
<keyword evidence="2" id="KW-1185">Reference proteome</keyword>
<protein>
    <submittedName>
        <fullName evidence="1">Uncharacterized protein</fullName>
    </submittedName>
</protein>
<organism evidence="1 2">
    <name type="scientific">Crotalaria pallida</name>
    <name type="common">Smooth rattlebox</name>
    <name type="synonym">Crotalaria striata</name>
    <dbReference type="NCBI Taxonomy" id="3830"/>
    <lineage>
        <taxon>Eukaryota</taxon>
        <taxon>Viridiplantae</taxon>
        <taxon>Streptophyta</taxon>
        <taxon>Embryophyta</taxon>
        <taxon>Tracheophyta</taxon>
        <taxon>Spermatophyta</taxon>
        <taxon>Magnoliopsida</taxon>
        <taxon>eudicotyledons</taxon>
        <taxon>Gunneridae</taxon>
        <taxon>Pentapetalae</taxon>
        <taxon>rosids</taxon>
        <taxon>fabids</taxon>
        <taxon>Fabales</taxon>
        <taxon>Fabaceae</taxon>
        <taxon>Papilionoideae</taxon>
        <taxon>50 kb inversion clade</taxon>
        <taxon>genistoids sensu lato</taxon>
        <taxon>core genistoids</taxon>
        <taxon>Crotalarieae</taxon>
        <taxon>Crotalaria</taxon>
    </lineage>
</organism>
<sequence>MLLLCSSFNEIIFNDVQGYSDNFEFDCHHALSHDSNISVPYWLGIRFNRPIRYGFDKTVMKVDSFFIVVASLDRGLWWLMGVALSSNMAHGCCIEEVL</sequence>
<accession>A0AAN9ENU7</accession>
<comment type="caution">
    <text evidence="1">The sequence shown here is derived from an EMBL/GenBank/DDBJ whole genome shotgun (WGS) entry which is preliminary data.</text>
</comment>
<reference evidence="1 2" key="1">
    <citation type="submission" date="2024-01" db="EMBL/GenBank/DDBJ databases">
        <title>The genomes of 5 underutilized Papilionoideae crops provide insights into root nodulation and disease resistanc.</title>
        <authorList>
            <person name="Yuan L."/>
        </authorList>
    </citation>
    <scope>NUCLEOTIDE SEQUENCE [LARGE SCALE GENOMIC DNA]</scope>
    <source>
        <strain evidence="1">ZHUSHIDOU_FW_LH</strain>
        <tissue evidence="1">Leaf</tissue>
    </source>
</reference>
<evidence type="ECO:0000313" key="1">
    <source>
        <dbReference type="EMBL" id="KAK7259741.1"/>
    </source>
</evidence>
<dbReference type="AlphaFoldDB" id="A0AAN9ENU7"/>
<evidence type="ECO:0000313" key="2">
    <source>
        <dbReference type="Proteomes" id="UP001372338"/>
    </source>
</evidence>